<dbReference type="Proteomes" id="UP000275267">
    <property type="component" value="Unassembled WGS sequence"/>
</dbReference>
<dbReference type="InterPro" id="IPR038765">
    <property type="entry name" value="Papain-like_cys_pep_sf"/>
</dbReference>
<evidence type="ECO:0000256" key="1">
    <source>
        <dbReference type="SAM" id="MobiDB-lite"/>
    </source>
</evidence>
<gene>
    <name evidence="2" type="ORF">C2845_PM01G04870</name>
</gene>
<comment type="caution">
    <text evidence="2">The sequence shown here is derived from an EMBL/GenBank/DDBJ whole genome shotgun (WGS) entry which is preliminary data.</text>
</comment>
<organism evidence="2 3">
    <name type="scientific">Panicum miliaceum</name>
    <name type="common">Proso millet</name>
    <name type="synonym">Broomcorn millet</name>
    <dbReference type="NCBI Taxonomy" id="4540"/>
    <lineage>
        <taxon>Eukaryota</taxon>
        <taxon>Viridiplantae</taxon>
        <taxon>Streptophyta</taxon>
        <taxon>Embryophyta</taxon>
        <taxon>Tracheophyta</taxon>
        <taxon>Spermatophyta</taxon>
        <taxon>Magnoliopsida</taxon>
        <taxon>Liliopsida</taxon>
        <taxon>Poales</taxon>
        <taxon>Poaceae</taxon>
        <taxon>PACMAD clade</taxon>
        <taxon>Panicoideae</taxon>
        <taxon>Panicodae</taxon>
        <taxon>Paniceae</taxon>
        <taxon>Panicinae</taxon>
        <taxon>Panicum</taxon>
        <taxon>Panicum sect. Panicum</taxon>
    </lineage>
</organism>
<dbReference type="STRING" id="4540.A0A3L6TMB2"/>
<proteinExistence type="predicted"/>
<dbReference type="OrthoDB" id="617964at2759"/>
<dbReference type="AlphaFoldDB" id="A0A3L6TMB2"/>
<keyword evidence="3" id="KW-1185">Reference proteome</keyword>
<name>A0A3L6TMB2_PANMI</name>
<dbReference type="SUPFAM" id="SSF54001">
    <property type="entry name" value="Cysteine proteinases"/>
    <property type="match status" value="1"/>
</dbReference>
<reference evidence="3" key="1">
    <citation type="journal article" date="2019" name="Nat. Commun.">
        <title>The genome of broomcorn millet.</title>
        <authorList>
            <person name="Zou C."/>
            <person name="Miki D."/>
            <person name="Li D."/>
            <person name="Tang Q."/>
            <person name="Xiao L."/>
            <person name="Rajput S."/>
            <person name="Deng P."/>
            <person name="Jia W."/>
            <person name="Huang R."/>
            <person name="Zhang M."/>
            <person name="Sun Y."/>
            <person name="Hu J."/>
            <person name="Fu X."/>
            <person name="Schnable P.S."/>
            <person name="Li F."/>
            <person name="Zhang H."/>
            <person name="Feng B."/>
            <person name="Zhu X."/>
            <person name="Liu R."/>
            <person name="Schnable J.C."/>
            <person name="Zhu J.-K."/>
            <person name="Zhang H."/>
        </authorList>
    </citation>
    <scope>NUCLEOTIDE SEQUENCE [LARGE SCALE GENOMIC DNA]</scope>
</reference>
<accession>A0A3L6TMB2</accession>
<dbReference type="EMBL" id="PQIB02000001">
    <property type="protein sequence ID" value="RLN41392.1"/>
    <property type="molecule type" value="Genomic_DNA"/>
</dbReference>
<evidence type="ECO:0000313" key="2">
    <source>
        <dbReference type="EMBL" id="RLN41392.1"/>
    </source>
</evidence>
<evidence type="ECO:0000313" key="3">
    <source>
        <dbReference type="Proteomes" id="UP000275267"/>
    </source>
</evidence>
<dbReference type="Gene3D" id="3.90.70.10">
    <property type="entry name" value="Cysteine proteinases"/>
    <property type="match status" value="1"/>
</dbReference>
<sequence>MVVIIGSIFAFLVKGNEQGIPIVGDLKKGINRMYISQLTFTDKHVNTAVKTHSCESTIIVWDPRTGSTCAPHAVVTVVETGYRFEYAKEGKVLRDRLSIDDLIKQYEGVMGPGFSWDSGEESKGPKDRMTLLKELMEANGVMSEEDFKSRNQFGARYKATSKKRNASFSTSCKMILQGSVLYAGIFITKQFDTLGGEEIYIDDPSGGFEALKDFEGCNMTNAIVLVGFGLKDNVEYFRFMNSHGTSFGCCFACEINWKKVVHPLYDEYLGGGREFQEDEVDHGRDFPGNTLVYKIIKLTHPEASLFQLSPPSSSPWNPKALDMSQEPSS</sequence>
<protein>
    <submittedName>
        <fullName evidence="2">Pro-cathepsin H-like isoform X3</fullName>
    </submittedName>
</protein>
<feature type="region of interest" description="Disordered" evidence="1">
    <location>
        <begin position="308"/>
        <end position="329"/>
    </location>
</feature>